<dbReference type="EMBL" id="CP144695">
    <property type="protein sequence ID" value="WVZ05587.1"/>
    <property type="molecule type" value="Genomic_DNA"/>
</dbReference>
<gene>
    <name evidence="1" type="ORF">V8G54_018933</name>
</gene>
<sequence>MKVFQNFQAAAAKGTDLWHALFAARTISSICPSTYTRKQSDLNSLYTCTKTLNKLASILVSHKTIMSRLSLLPFKIKRHFWIKIKITNLPKQVDIFRTNKSYSTIITCGTANLSRLAAYGIGTSAPAILSTGASR</sequence>
<name>A0AAQ3NAH4_VIGMU</name>
<keyword evidence="2" id="KW-1185">Reference proteome</keyword>
<dbReference type="Proteomes" id="UP001374535">
    <property type="component" value="Chromosome 6"/>
</dbReference>
<evidence type="ECO:0000313" key="1">
    <source>
        <dbReference type="EMBL" id="WVZ05587.1"/>
    </source>
</evidence>
<proteinExistence type="predicted"/>
<reference evidence="1 2" key="1">
    <citation type="journal article" date="2023" name="Life. Sci Alliance">
        <title>Evolutionary insights into 3D genome organization and epigenetic landscape of Vigna mungo.</title>
        <authorList>
            <person name="Junaid A."/>
            <person name="Singh B."/>
            <person name="Bhatia S."/>
        </authorList>
    </citation>
    <scope>NUCLEOTIDE SEQUENCE [LARGE SCALE GENOMIC DNA]</scope>
    <source>
        <strain evidence="1">Urdbean</strain>
    </source>
</reference>
<dbReference type="AlphaFoldDB" id="A0AAQ3NAH4"/>
<protein>
    <submittedName>
        <fullName evidence="1">Uncharacterized protein</fullName>
    </submittedName>
</protein>
<accession>A0AAQ3NAH4</accession>
<evidence type="ECO:0000313" key="2">
    <source>
        <dbReference type="Proteomes" id="UP001374535"/>
    </source>
</evidence>
<organism evidence="1 2">
    <name type="scientific">Vigna mungo</name>
    <name type="common">Black gram</name>
    <name type="synonym">Phaseolus mungo</name>
    <dbReference type="NCBI Taxonomy" id="3915"/>
    <lineage>
        <taxon>Eukaryota</taxon>
        <taxon>Viridiplantae</taxon>
        <taxon>Streptophyta</taxon>
        <taxon>Embryophyta</taxon>
        <taxon>Tracheophyta</taxon>
        <taxon>Spermatophyta</taxon>
        <taxon>Magnoliopsida</taxon>
        <taxon>eudicotyledons</taxon>
        <taxon>Gunneridae</taxon>
        <taxon>Pentapetalae</taxon>
        <taxon>rosids</taxon>
        <taxon>fabids</taxon>
        <taxon>Fabales</taxon>
        <taxon>Fabaceae</taxon>
        <taxon>Papilionoideae</taxon>
        <taxon>50 kb inversion clade</taxon>
        <taxon>NPAAA clade</taxon>
        <taxon>indigoferoid/millettioid clade</taxon>
        <taxon>Phaseoleae</taxon>
        <taxon>Vigna</taxon>
    </lineage>
</organism>